<evidence type="ECO:0000256" key="1">
    <source>
        <dbReference type="SAM" id="MobiDB-lite"/>
    </source>
</evidence>
<sequence length="105" mass="10358">MRTRKISVLTMTAVALGLALTACGNDGGESAPTTASSSSAAVGTSKSEAKSEAASEATEGKSSGTPAKSGTKCTDQIDYAGDSRSNAEINSIGADTGTCPPVQKK</sequence>
<accession>A0AAU3GZH1</accession>
<reference evidence="3" key="1">
    <citation type="submission" date="2022-10" db="EMBL/GenBank/DDBJ databases">
        <title>The complete genomes of actinobacterial strains from the NBC collection.</title>
        <authorList>
            <person name="Joergensen T.S."/>
            <person name="Alvarez Arevalo M."/>
            <person name="Sterndorff E.B."/>
            <person name="Faurdal D."/>
            <person name="Vuksanovic O."/>
            <person name="Mourched A.-S."/>
            <person name="Charusanti P."/>
            <person name="Shaw S."/>
            <person name="Blin K."/>
            <person name="Weber T."/>
        </authorList>
    </citation>
    <scope>NUCLEOTIDE SEQUENCE</scope>
    <source>
        <strain evidence="3">NBC_01401</strain>
    </source>
</reference>
<name>A0AAU3GZH1_9ACTN</name>
<dbReference type="EMBL" id="CP109535">
    <property type="protein sequence ID" value="WTY97813.1"/>
    <property type="molecule type" value="Genomic_DNA"/>
</dbReference>
<dbReference type="AlphaFoldDB" id="A0AAU3GZH1"/>
<protein>
    <recommendedName>
        <fullName evidence="4">Secreted protein</fullName>
    </recommendedName>
</protein>
<proteinExistence type="predicted"/>
<feature type="region of interest" description="Disordered" evidence="1">
    <location>
        <begin position="25"/>
        <end position="105"/>
    </location>
</feature>
<evidence type="ECO:0008006" key="4">
    <source>
        <dbReference type="Google" id="ProtNLM"/>
    </source>
</evidence>
<evidence type="ECO:0000256" key="2">
    <source>
        <dbReference type="SAM" id="SignalP"/>
    </source>
</evidence>
<feature type="compositionally biased region" description="Low complexity" evidence="1">
    <location>
        <begin position="54"/>
        <end position="64"/>
    </location>
</feature>
<evidence type="ECO:0000313" key="3">
    <source>
        <dbReference type="EMBL" id="WTY97813.1"/>
    </source>
</evidence>
<dbReference type="PROSITE" id="PS51257">
    <property type="entry name" value="PROKAR_LIPOPROTEIN"/>
    <property type="match status" value="1"/>
</dbReference>
<feature type="compositionally biased region" description="Polar residues" evidence="1">
    <location>
        <begin position="65"/>
        <end position="74"/>
    </location>
</feature>
<feature type="chain" id="PRO_5043827692" description="Secreted protein" evidence="2">
    <location>
        <begin position="25"/>
        <end position="105"/>
    </location>
</feature>
<organism evidence="3">
    <name type="scientific">Streptomyces sp. NBC_01401</name>
    <dbReference type="NCBI Taxonomy" id="2903854"/>
    <lineage>
        <taxon>Bacteria</taxon>
        <taxon>Bacillati</taxon>
        <taxon>Actinomycetota</taxon>
        <taxon>Actinomycetes</taxon>
        <taxon>Kitasatosporales</taxon>
        <taxon>Streptomycetaceae</taxon>
        <taxon>Streptomyces</taxon>
    </lineage>
</organism>
<keyword evidence="2" id="KW-0732">Signal</keyword>
<feature type="compositionally biased region" description="Low complexity" evidence="1">
    <location>
        <begin position="30"/>
        <end position="46"/>
    </location>
</feature>
<gene>
    <name evidence="3" type="ORF">OG626_24465</name>
</gene>
<feature type="signal peptide" evidence="2">
    <location>
        <begin position="1"/>
        <end position="24"/>
    </location>
</feature>